<protein>
    <submittedName>
        <fullName evidence="4">Uncharacterized protein LOC116195181</fullName>
    </submittedName>
</protein>
<dbReference type="Proteomes" id="UP000515151">
    <property type="component" value="Chromosome 2"/>
</dbReference>
<evidence type="ECO:0000259" key="2">
    <source>
        <dbReference type="Pfam" id="PF13962"/>
    </source>
</evidence>
<dbReference type="OrthoDB" id="1868897at2759"/>
<dbReference type="GO" id="GO:0016020">
    <property type="term" value="C:membrane"/>
    <property type="evidence" value="ECO:0007669"/>
    <property type="project" value="TreeGrafter"/>
</dbReference>
<evidence type="ECO:0000313" key="4">
    <source>
        <dbReference type="RefSeq" id="XP_031380030.1"/>
    </source>
</evidence>
<accession>A0A6P8CAP9</accession>
<evidence type="ECO:0000313" key="3">
    <source>
        <dbReference type="Proteomes" id="UP000515151"/>
    </source>
</evidence>
<feature type="transmembrane region" description="Helical" evidence="1">
    <location>
        <begin position="251"/>
        <end position="274"/>
    </location>
</feature>
<proteinExistence type="predicted"/>
<keyword evidence="1" id="KW-1133">Transmembrane helix</keyword>
<feature type="transmembrane region" description="Helical" evidence="1">
    <location>
        <begin position="171"/>
        <end position="197"/>
    </location>
</feature>
<feature type="transmembrane region" description="Helical" evidence="1">
    <location>
        <begin position="217"/>
        <end position="239"/>
    </location>
</feature>
<keyword evidence="1" id="KW-0812">Transmembrane</keyword>
<keyword evidence="3" id="KW-1185">Reference proteome</keyword>
<dbReference type="PANTHER" id="PTHR24177">
    <property type="entry name" value="CASKIN"/>
    <property type="match status" value="1"/>
</dbReference>
<dbReference type="GeneID" id="116195181"/>
<organism evidence="3 4">
    <name type="scientific">Punica granatum</name>
    <name type="common">Pomegranate</name>
    <dbReference type="NCBI Taxonomy" id="22663"/>
    <lineage>
        <taxon>Eukaryota</taxon>
        <taxon>Viridiplantae</taxon>
        <taxon>Streptophyta</taxon>
        <taxon>Embryophyta</taxon>
        <taxon>Tracheophyta</taxon>
        <taxon>Spermatophyta</taxon>
        <taxon>Magnoliopsida</taxon>
        <taxon>eudicotyledons</taxon>
        <taxon>Gunneridae</taxon>
        <taxon>Pentapetalae</taxon>
        <taxon>rosids</taxon>
        <taxon>malvids</taxon>
        <taxon>Myrtales</taxon>
        <taxon>Lythraceae</taxon>
        <taxon>Punica</taxon>
    </lineage>
</organism>
<dbReference type="RefSeq" id="XP_031380030.1">
    <property type="nucleotide sequence ID" value="XM_031524170.1"/>
</dbReference>
<reference evidence="4" key="2">
    <citation type="submission" date="2025-08" db="UniProtKB">
        <authorList>
            <consortium name="RefSeq"/>
        </authorList>
    </citation>
    <scope>IDENTIFICATION</scope>
    <source>
        <tissue evidence="4">Leaf</tissue>
    </source>
</reference>
<name>A0A6P8CAP9_PUNGR</name>
<dbReference type="AlphaFoldDB" id="A0A6P8CAP9"/>
<dbReference type="InterPro" id="IPR026961">
    <property type="entry name" value="PGG_dom"/>
</dbReference>
<dbReference type="Pfam" id="PF13962">
    <property type="entry name" value="PGG"/>
    <property type="match status" value="1"/>
</dbReference>
<gene>
    <name evidence="4" type="primary">LOC116195181</name>
</gene>
<feature type="domain" description="PGG" evidence="2">
    <location>
        <begin position="128"/>
        <end position="239"/>
    </location>
</feature>
<dbReference type="PANTHER" id="PTHR24177:SF470">
    <property type="entry name" value="ANKYRIN REPEAT PROTEIN"/>
    <property type="match status" value="1"/>
</dbReference>
<feature type="transmembrane region" description="Helical" evidence="1">
    <location>
        <begin position="129"/>
        <end position="150"/>
    </location>
</feature>
<sequence length="290" mass="32824">MVDSILDRFPETIKDMDNQGKNAVLLAAENQRWGVYIILERRKVVHRSVFCQVDADGNSALHLASWYDENRCRGLPQPVRKIINEFQWYQDVKNSMPSNSFAVRNNAGQTAEEILMESHKELRKEAHKWLTTTCSAYSLIATLIATVGFASSSTFPGEYNDDRRPRLEGEVAFTVFSISSLIAFCTSMSATVFFITILTAQHELEDFGESLPWVLRFAWICLFASIASIVVCFSSGFYFNMGNINKLHCATYLIFAAMCLPVTLFAIIQFPVYFNVLFIPARGKKLPALH</sequence>
<keyword evidence="1" id="KW-0472">Membrane</keyword>
<reference evidence="3" key="1">
    <citation type="journal article" date="2020" name="Plant Biotechnol. J.">
        <title>The pomegranate (Punica granatum L.) draft genome dissects genetic divergence between soft- and hard-seeded cultivars.</title>
        <authorList>
            <person name="Luo X."/>
            <person name="Li H."/>
            <person name="Wu Z."/>
            <person name="Yao W."/>
            <person name="Zhao P."/>
            <person name="Cao D."/>
            <person name="Yu H."/>
            <person name="Li K."/>
            <person name="Poudel K."/>
            <person name="Zhao D."/>
            <person name="Zhang F."/>
            <person name="Xia X."/>
            <person name="Chen L."/>
            <person name="Wang Q."/>
            <person name="Jing D."/>
            <person name="Cao S."/>
        </authorList>
    </citation>
    <scope>NUCLEOTIDE SEQUENCE [LARGE SCALE GENOMIC DNA]</scope>
    <source>
        <strain evidence="3">cv. Tunisia</strain>
    </source>
</reference>
<evidence type="ECO:0000256" key="1">
    <source>
        <dbReference type="SAM" id="Phobius"/>
    </source>
</evidence>